<protein>
    <submittedName>
        <fullName evidence="9">Rap1-interacting factor 1 N terminal-domain-containing protein</fullName>
    </submittedName>
</protein>
<evidence type="ECO:0000256" key="4">
    <source>
        <dbReference type="ARBA" id="ARBA00022895"/>
    </source>
</evidence>
<name>A0A136IN21_9PEZI</name>
<gene>
    <name evidence="9" type="ORF">Micbo1qcDRAFT_219556</name>
</gene>
<feature type="region of interest" description="Disordered" evidence="7">
    <location>
        <begin position="1198"/>
        <end position="1263"/>
    </location>
</feature>
<dbReference type="Pfam" id="PF12231">
    <property type="entry name" value="Rif1_N"/>
    <property type="match status" value="1"/>
</dbReference>
<feature type="region of interest" description="Disordered" evidence="7">
    <location>
        <begin position="1574"/>
        <end position="1602"/>
    </location>
</feature>
<feature type="region of interest" description="Disordered" evidence="7">
    <location>
        <begin position="1132"/>
        <end position="1181"/>
    </location>
</feature>
<dbReference type="GO" id="GO:0000723">
    <property type="term" value="P:telomere maintenance"/>
    <property type="evidence" value="ECO:0007669"/>
    <property type="project" value="TreeGrafter"/>
</dbReference>
<dbReference type="SUPFAM" id="SSF48371">
    <property type="entry name" value="ARM repeat"/>
    <property type="match status" value="1"/>
</dbReference>
<dbReference type="InterPro" id="IPR022031">
    <property type="entry name" value="Rif1_N"/>
</dbReference>
<dbReference type="EMBL" id="KQ964269">
    <property type="protein sequence ID" value="KXJ86254.1"/>
    <property type="molecule type" value="Genomic_DNA"/>
</dbReference>
<dbReference type="InParanoid" id="A0A136IN21"/>
<feature type="region of interest" description="Disordered" evidence="7">
    <location>
        <begin position="1618"/>
        <end position="1639"/>
    </location>
</feature>
<feature type="region of interest" description="Disordered" evidence="7">
    <location>
        <begin position="1490"/>
        <end position="1560"/>
    </location>
</feature>
<feature type="compositionally biased region" description="Basic and acidic residues" evidence="7">
    <location>
        <begin position="1305"/>
        <end position="1316"/>
    </location>
</feature>
<sequence length="1759" mass="193512">MVLPPHAPVSGGLELLPARPPTPPRETQQRLHAQARPLHPLLNLQTPPGHSPSSLSDSSLPASQRHRKRVGFSGQADYQEPPVYLDKKNASTSKQPTPLSIPPSTTSAKPLKSILKPSPASNPLDPAASAGLDGAPINLATMLESTIKQLAGADRDCKLDAYTMLVRALKASNNLPDRIALQDKMGLFAQFIQRDISTKSPSGVLDSSLVNHALTLLVTFQQFPAIASTLTNDFGVFITDHCIRSFEDASVPKDVVRHLMQVVASQEFSPKVMTADRVGRLIVALHNIENNLKGKSIVMSRIIIYRKLVKQSKLHMLAHSDWLLDLFTDMLSNLKEIRAAAIALGFDTCLVLGKEKQLSKRVLEILSVTVDETKYIEYYIEKLKTMTKDKAESAVVPQVWSVVVLLLRYPIDRWEYFVPLLDIIQKCFNSSDWQTKHEANLAWNRLVYTLQQNESSFFKTLGTVCQPFISQLRRKITGAKQEDLRRTVIGSICNLYYYAFKPNTNATHLDTLWKTCVSPIMSQLVSHDTEAKATEKQAVPSKENITQATILLTGLFDSSTPRVWRDDRVFEKALVKPEELPAIDPKWIRRNAAKIFQVTAPILEVNFLDLSDASSNTSKLWRTIVNAVVAASSKEVKVSSDTALFIGSALSFVLRVWSSGLDDSDMTLHRRFLNAAQHCILTMLSSLGLLPFTEKQLSVSKQNTFVPAATPSHRDSKLHGPAKSPLYHLFWILSTQPPNVLDDEHMYALIKAVLSPFFASRPMLARRDLASDLMQSLPSDAHTTSASWQFVSEVLVTALGDSQASHSSMSSSGAPTVGHEYRSIVKHLERGLVATPNLQWPVWQSLFAAVTDRAEEEAGVAACAMAAIEPLAKVVAEGVSEASETLPDLLANVGCELISRSAQPRDRQSLDAARRRLWGTLAAGARSTSFDPFDNLYRLMNNLLLCLYDKSGKASTEDLTPRVVSEVARFLARANTQLAPSTLVALQPGISRWLQDADNRYDSKQATPLSDAVQNLWERACSILNGAEGFRQVALASVEPMLCAVFQSNHRNYVLSAVAMWNEAFENADAIEYPEKLETVLRGLQPYVDIILPGLQASDQAGAMQEPKFLDSQHDIDNADIPVASAVPSSMEVSSDVLNHGKPSSRPSSPAELVRLSFPATRSGNVTPRRSLRRRSGRHDIAARLRHDDSQIHFAAIESSSPNHDTESQHLTERQQEVRERQRDTSALFPELRSSTSEDIELQDAEPRLPVPDSDHPEPEQAATPEANQAFNDLVSSTPTPRRGQTALVIVDQYELDEVPSSPPEPRRNLLREMRTRSRSSSSIMDDFQFSSSPVSESPTMNRPIPARESISEPSRVESASHAWKPTEIVSPPKQSPSRLSTPPNRRRTRSRKESPRSDNDNEVFVDALTSPQRKSPRGPGVVAPEQKGVVADGIATRSFELSEGEERSMARLIVELDSRKCDPTPNIDSPSPAKLNLRRKGPVVECITVQGGHEGEATTPRRSPRHGQAPVATIPSTPVDVGSSQNSVRRSRRKRKRATEVADSTQKKRKHQAAGEAAVETVLDSQVDLEACSSTASQDASPSANITNERITRQESQELGMPASSAPLFFRDDVGAQSMSDTDSAHADSSDISETEAVNSQLLAEASQDSYGSRSGKHRAREGMVRIKDEPGQYETRPISADEATGDADMIDAPDTGLASGASVERAPAAAIMASLRAGLCALQTAELSRREVYQIEDMFMDIKKALYAAEERSRSSR</sequence>
<dbReference type="PANTHER" id="PTHR22928:SF3">
    <property type="entry name" value="TELOMERE-ASSOCIATED PROTEIN RIF1"/>
    <property type="match status" value="1"/>
</dbReference>
<keyword evidence="6" id="KW-0131">Cell cycle</keyword>
<evidence type="ECO:0000256" key="5">
    <source>
        <dbReference type="ARBA" id="ARBA00023242"/>
    </source>
</evidence>
<evidence type="ECO:0000256" key="3">
    <source>
        <dbReference type="ARBA" id="ARBA00022454"/>
    </source>
</evidence>
<feature type="compositionally biased region" description="Low complexity" evidence="7">
    <location>
        <begin position="51"/>
        <end position="63"/>
    </location>
</feature>
<dbReference type="STRING" id="196109.A0A136IN21"/>
<evidence type="ECO:0000256" key="2">
    <source>
        <dbReference type="ARBA" id="ARBA00004574"/>
    </source>
</evidence>
<feature type="compositionally biased region" description="Basic and acidic residues" evidence="7">
    <location>
        <begin position="1204"/>
        <end position="1224"/>
    </location>
</feature>
<dbReference type="GO" id="GO:0140445">
    <property type="term" value="C:chromosome, telomeric repeat region"/>
    <property type="evidence" value="ECO:0007669"/>
    <property type="project" value="TreeGrafter"/>
</dbReference>
<feature type="compositionally biased region" description="Low complexity" evidence="7">
    <location>
        <begin position="96"/>
        <end position="107"/>
    </location>
</feature>
<keyword evidence="10" id="KW-1185">Reference proteome</keyword>
<organism evidence="9 10">
    <name type="scientific">Microdochium bolleyi</name>
    <dbReference type="NCBI Taxonomy" id="196109"/>
    <lineage>
        <taxon>Eukaryota</taxon>
        <taxon>Fungi</taxon>
        <taxon>Dikarya</taxon>
        <taxon>Ascomycota</taxon>
        <taxon>Pezizomycotina</taxon>
        <taxon>Sordariomycetes</taxon>
        <taxon>Xylariomycetidae</taxon>
        <taxon>Xylariales</taxon>
        <taxon>Microdochiaceae</taxon>
        <taxon>Microdochium</taxon>
    </lineage>
</organism>
<dbReference type="GO" id="GO:0005634">
    <property type="term" value="C:nucleus"/>
    <property type="evidence" value="ECO:0007669"/>
    <property type="project" value="UniProtKB-SubCell"/>
</dbReference>
<feature type="region of interest" description="Disordered" evidence="7">
    <location>
        <begin position="1295"/>
        <end position="1430"/>
    </location>
</feature>
<dbReference type="Proteomes" id="UP000070501">
    <property type="component" value="Unassembled WGS sequence"/>
</dbReference>
<evidence type="ECO:0000313" key="10">
    <source>
        <dbReference type="Proteomes" id="UP000070501"/>
    </source>
</evidence>
<feature type="domain" description="Telomere-associated protein Rif1 N-terminal" evidence="8">
    <location>
        <begin position="150"/>
        <end position="517"/>
    </location>
</feature>
<dbReference type="OrthoDB" id="5399929at2759"/>
<keyword evidence="5" id="KW-0539">Nucleus</keyword>
<dbReference type="InterPro" id="IPR016024">
    <property type="entry name" value="ARM-type_fold"/>
</dbReference>
<keyword evidence="3" id="KW-0158">Chromosome</keyword>
<evidence type="ECO:0000256" key="7">
    <source>
        <dbReference type="SAM" id="MobiDB-lite"/>
    </source>
</evidence>
<evidence type="ECO:0000313" key="9">
    <source>
        <dbReference type="EMBL" id="KXJ86254.1"/>
    </source>
</evidence>
<feature type="region of interest" description="Disordered" evidence="7">
    <location>
        <begin position="1461"/>
        <end position="1480"/>
    </location>
</feature>
<keyword evidence="4" id="KW-0779">Telomere</keyword>
<evidence type="ECO:0000256" key="1">
    <source>
        <dbReference type="ARBA" id="ARBA00004123"/>
    </source>
</evidence>
<dbReference type="PANTHER" id="PTHR22928">
    <property type="entry name" value="TELOMERE-ASSOCIATED PROTEIN RIF1"/>
    <property type="match status" value="1"/>
</dbReference>
<feature type="compositionally biased region" description="Polar residues" evidence="7">
    <location>
        <begin position="1329"/>
        <end position="1341"/>
    </location>
</feature>
<comment type="subcellular location">
    <subcellularLocation>
        <location evidence="2">Chromosome</location>
        <location evidence="2">Telomere</location>
    </subcellularLocation>
    <subcellularLocation>
        <location evidence="1">Nucleus</location>
    </subcellularLocation>
</comment>
<feature type="compositionally biased region" description="Polar residues" evidence="7">
    <location>
        <begin position="1574"/>
        <end position="1590"/>
    </location>
</feature>
<feature type="region of interest" description="Disordered" evidence="7">
    <location>
        <begin position="1"/>
        <end position="125"/>
    </location>
</feature>
<evidence type="ECO:0000259" key="8">
    <source>
        <dbReference type="Pfam" id="PF12231"/>
    </source>
</evidence>
<proteinExistence type="predicted"/>
<evidence type="ECO:0000256" key="6">
    <source>
        <dbReference type="ARBA" id="ARBA00023306"/>
    </source>
</evidence>
<accession>A0A136IN21</accession>
<reference evidence="10" key="1">
    <citation type="submission" date="2016-02" db="EMBL/GenBank/DDBJ databases">
        <title>Draft genome sequence of Microdochium bolleyi, a fungal endophyte of beachgrass.</title>
        <authorList>
            <consortium name="DOE Joint Genome Institute"/>
            <person name="David A.S."/>
            <person name="May G."/>
            <person name="Haridas S."/>
            <person name="Lim J."/>
            <person name="Wang M."/>
            <person name="Labutti K."/>
            <person name="Lipzen A."/>
            <person name="Barry K."/>
            <person name="Grigoriev I.V."/>
        </authorList>
    </citation>
    <scope>NUCLEOTIDE SEQUENCE [LARGE SCALE GENOMIC DNA]</scope>
    <source>
        <strain evidence="10">J235TASD1</strain>
    </source>
</reference>